<sequence length="203" mass="23118">MHNTFFTADHHFGHSGIIRACSRPFDSVEEMDETLIDLWNGIVGKNDRVIHLGDFAYKCDADQLKRIFNRLNGRKTLIVGNHDNERTLRLPWDNLDIRGKEISVAQQLYHKFPGPDGRQIPFFLSHYAARTWPGLHRGSCHVFGHSHGRMPDLGRSCDVGVDVPEWNYAPAPLELVVARLERNPVLSDEVGHEPEYEAKGMTP</sequence>
<accession>A0A0M6YEV5</accession>
<dbReference type="Proteomes" id="UP000048926">
    <property type="component" value="Unassembled WGS sequence"/>
</dbReference>
<dbReference type="Pfam" id="PF00149">
    <property type="entry name" value="Metallophos"/>
    <property type="match status" value="1"/>
</dbReference>
<evidence type="ECO:0000259" key="1">
    <source>
        <dbReference type="Pfam" id="PF00149"/>
    </source>
</evidence>
<dbReference type="SUPFAM" id="SSF56300">
    <property type="entry name" value="Metallo-dependent phosphatases"/>
    <property type="match status" value="1"/>
</dbReference>
<dbReference type="GO" id="GO:0016787">
    <property type="term" value="F:hydrolase activity"/>
    <property type="evidence" value="ECO:0007669"/>
    <property type="project" value="UniProtKB-KW"/>
</dbReference>
<proteinExistence type="predicted"/>
<dbReference type="AlphaFoldDB" id="A0A0M6YEV5"/>
<protein>
    <submittedName>
        <fullName evidence="2">Putative phosphoesterase or phosphohydrolase</fullName>
    </submittedName>
</protein>
<dbReference type="EMBL" id="CXST01000006">
    <property type="protein sequence ID" value="CTQ47340.1"/>
    <property type="molecule type" value="Genomic_DNA"/>
</dbReference>
<dbReference type="RefSeq" id="WP_055661380.1">
    <property type="nucleotide sequence ID" value="NZ_CXST01000006.1"/>
</dbReference>
<keyword evidence="3" id="KW-1185">Reference proteome</keyword>
<feature type="domain" description="Calcineurin-like phosphoesterase" evidence="1">
    <location>
        <begin position="6"/>
        <end position="116"/>
    </location>
</feature>
<gene>
    <name evidence="2" type="ORF">LAL4801_05802</name>
</gene>
<dbReference type="InterPro" id="IPR029052">
    <property type="entry name" value="Metallo-depent_PP-like"/>
</dbReference>
<reference evidence="3" key="1">
    <citation type="submission" date="2015-07" db="EMBL/GenBank/DDBJ databases">
        <authorList>
            <person name="Rodrigo-Torres Lidia"/>
            <person name="Arahal R.David."/>
        </authorList>
    </citation>
    <scope>NUCLEOTIDE SEQUENCE [LARGE SCALE GENOMIC DNA]</scope>
    <source>
        <strain evidence="3">CECT 4801</strain>
    </source>
</reference>
<dbReference type="InterPro" id="IPR004843">
    <property type="entry name" value="Calcineurin-like_PHP"/>
</dbReference>
<evidence type="ECO:0000313" key="3">
    <source>
        <dbReference type="Proteomes" id="UP000048926"/>
    </source>
</evidence>
<dbReference type="OrthoDB" id="5380073at2"/>
<name>A0A0M6YEV5_9HYPH</name>
<organism evidence="2 3">
    <name type="scientific">Roseibium aggregatum</name>
    <dbReference type="NCBI Taxonomy" id="187304"/>
    <lineage>
        <taxon>Bacteria</taxon>
        <taxon>Pseudomonadati</taxon>
        <taxon>Pseudomonadota</taxon>
        <taxon>Alphaproteobacteria</taxon>
        <taxon>Hyphomicrobiales</taxon>
        <taxon>Stappiaceae</taxon>
        <taxon>Roseibium</taxon>
    </lineage>
</organism>
<keyword evidence="2" id="KW-0378">Hydrolase</keyword>
<evidence type="ECO:0000313" key="2">
    <source>
        <dbReference type="EMBL" id="CTQ47340.1"/>
    </source>
</evidence>
<dbReference type="Gene3D" id="3.60.21.10">
    <property type="match status" value="1"/>
</dbReference>